<reference evidence="2" key="1">
    <citation type="submission" date="2020-10" db="EMBL/GenBank/DDBJ databases">
        <authorList>
            <person name="Gilroy R."/>
        </authorList>
    </citation>
    <scope>NUCLEOTIDE SEQUENCE</scope>
    <source>
        <strain evidence="2">CHK33-4379</strain>
    </source>
</reference>
<keyword evidence="1" id="KW-0732">Signal</keyword>
<dbReference type="Proteomes" id="UP000824136">
    <property type="component" value="Unassembled WGS sequence"/>
</dbReference>
<organism evidence="2 3">
    <name type="scientific">Candidatus Faeciplasma pullistercoris</name>
    <dbReference type="NCBI Taxonomy" id="2840800"/>
    <lineage>
        <taxon>Bacteria</taxon>
        <taxon>Bacillati</taxon>
        <taxon>Bacillota</taxon>
        <taxon>Clostridia</taxon>
        <taxon>Eubacteriales</taxon>
        <taxon>Oscillospiraceae</taxon>
        <taxon>Oscillospiraceae incertae sedis</taxon>
        <taxon>Candidatus Faeciplasma</taxon>
    </lineage>
</organism>
<dbReference type="AlphaFoldDB" id="A0A9D1GT88"/>
<protein>
    <submittedName>
        <fullName evidence="2">Uncharacterized protein</fullName>
    </submittedName>
</protein>
<reference evidence="2" key="2">
    <citation type="journal article" date="2021" name="PeerJ">
        <title>Extensive microbial diversity within the chicken gut microbiome revealed by metagenomics and culture.</title>
        <authorList>
            <person name="Gilroy R."/>
            <person name="Ravi A."/>
            <person name="Getino M."/>
            <person name="Pursley I."/>
            <person name="Horton D.L."/>
            <person name="Alikhan N.F."/>
            <person name="Baker D."/>
            <person name="Gharbi K."/>
            <person name="Hall N."/>
            <person name="Watson M."/>
            <person name="Adriaenssens E.M."/>
            <person name="Foster-Nyarko E."/>
            <person name="Jarju S."/>
            <person name="Secka A."/>
            <person name="Antonio M."/>
            <person name="Oren A."/>
            <person name="Chaudhuri R.R."/>
            <person name="La Ragione R."/>
            <person name="Hildebrand F."/>
            <person name="Pallen M.J."/>
        </authorList>
    </citation>
    <scope>NUCLEOTIDE SEQUENCE</scope>
    <source>
        <strain evidence="2">CHK33-4379</strain>
    </source>
</reference>
<feature type="chain" id="PRO_5039477975" evidence="1">
    <location>
        <begin position="21"/>
        <end position="219"/>
    </location>
</feature>
<evidence type="ECO:0000313" key="3">
    <source>
        <dbReference type="Proteomes" id="UP000824136"/>
    </source>
</evidence>
<proteinExistence type="predicted"/>
<evidence type="ECO:0000256" key="1">
    <source>
        <dbReference type="SAM" id="SignalP"/>
    </source>
</evidence>
<sequence>MKKVILIAALCILSAAIGIAIGRGSVSVGADKTSGNAVTSTDGADTFTDEKSEIFCDEFGYPLPGEDNFKKWYDAKLETVIAAHEEVEFLYGKILSLEKTADGNIRVLLSADEDMDINHRNNYSFTVSDDTYLKCNYADFNKEELLVGQRVFISFAYSHELLEHSGEQSVSVFSLFVLDDDPGNPAPLIPEDYQYYDDEGEILVEEDTEGLISVEDPLE</sequence>
<gene>
    <name evidence="2" type="ORF">IAC39_03675</name>
</gene>
<dbReference type="EMBL" id="DVLL01000014">
    <property type="protein sequence ID" value="HIT58796.1"/>
    <property type="molecule type" value="Genomic_DNA"/>
</dbReference>
<comment type="caution">
    <text evidence="2">The sequence shown here is derived from an EMBL/GenBank/DDBJ whole genome shotgun (WGS) entry which is preliminary data.</text>
</comment>
<accession>A0A9D1GT88</accession>
<feature type="signal peptide" evidence="1">
    <location>
        <begin position="1"/>
        <end position="20"/>
    </location>
</feature>
<name>A0A9D1GT88_9FIRM</name>
<evidence type="ECO:0000313" key="2">
    <source>
        <dbReference type="EMBL" id="HIT58796.1"/>
    </source>
</evidence>